<accession>A0A835XVS3</accession>
<feature type="region of interest" description="Disordered" evidence="2">
    <location>
        <begin position="1"/>
        <end position="70"/>
    </location>
</feature>
<sequence>MQQSLKRHAVAQAHSAAPRPVPAATLRGVAAAASPLPPTAQGPGASGPTPPPPSVPPPSAFAPAPAPTANGYNGSTVNGAVNGASAAPGSAPYPPPVAYPAAPAGGDLSQRLLMEQMAVLQRQLMDMASLVANTQAQNAALAGQVGALTQQLSAMQQQAAAPPAAAATPAPLAAPEAPAPAPAAQAAALVPLAVAVAPVGMAAALAQPAAPASAPPPSPPPPPPPAPVVAPPALAPAAQPVKAAAPAPPSPPPPPPPQTAVPAAPAQAASVPVTAPLPPASVLAEVPPAVTPAPKPAAAAPPVVPASPPPTPAAATTAAAATPAAVAEAKARVQQLSAVASELAELFAARESRATTLASAAAVQPAPAAVQPPAVSEPPAAAADAAAAAPKGRGRYVGPQRQTFAAQPASGGGRGGGAASEAANGNGRGGGGGAGRGYAPRGETAAPADAVGAPRAASVFATEPKEVPTSKDLESRMRRCRTAADLKALIDSQQNGDRLSPSAAVLAAQQLPRLARLAAERAQAAALAAAAAAAAGKPADPQAPRPGDEEKREVALIREMHGRIMARFSSPNALAAARVAFLPSYIALATVCNELHLPPSRAFAGAIRKLVTENVTDLDPSTAAAGASMIAVLDGTVAPGVLERTCAVLAKAAAATAAAGADGGASPAASSGDDEEASDSDSAAAAPSAPVRLAATRALIAAGHIAPLGPAAAEAARQVLAAAAAAAAASPPSPPTSPEALAAAAAAVQACAAAGVAVPPVLLEMVERGTYGTGGGSGSGGLAAVGPVGLLGLARAFLAAGHKPEDRWLDLWERAVVDALRRASPAQVPALAAALRELRAGRAAGASGNAFLSAAAERLLTAPGAVSAAGGPTALCSLASDLGELAAAAGLAVPAEATRLAEVLLAAAAATGLATLDAPFLAALAGGAARLGAVAPPEVWSAMLSRATDAPSLAAAATDAARLAVEAPDGLPIGIARAGMEHFLTVGGQHISSLPGPSAVGLLALAAAVAATPVTKPGAAAAAAAAGAGGGVLRGGYLGSVMARLEATAADLSPADAAYMFAAVDALNVNLNSPMAARLAAATGGGGGSGRQQAATLAGVLRHVSDAALDPDRVVGSLGVERTAQLLELIARLQQSADASSVAAEADTAAAAAGTGAADSAVTTRLVSDQQLAGWLTRLQPALAEAVPSTLAAVLGGAAALGVAPEKGWLAAATAAVTAALPSADPLTSSRIATALVRLEQLAGGAASTPDGGADWVDKFAASMQVKLAAAPPAALALTLQVLVVKARRPSAEWIGFYLAAATPFLEAPLPLTQAQAAGIAAVSASVAPADPTAVRPKHAAGKPPPPQPKARGTAQAKSASGAAATAPPPVASFNPPQLAQLLGGLAALQLQDHVTKPWLVLAVRQVEGRAVQFTHRDLAEALHGVARLGGTVKEALGNQLVIVSQSRLAAAPPTLLCRTLVAAAAAENRKASPKWWEEVQKVMAAHLRAPAAAAWSTAELAAAVTALITISRTKAGADIGAPLASALAAALAADPALAAALPADAVVAHVEAAAAAPQLYGTPPTAMLEQYLSYSSGVLAAWTGGGAAEAAASTSAPAAAVVARAHDVRRAKERASKRSGGGAAAPLVAHLTAAVGVGRLLAALPAVERPATAEQWLAALLASCASAATSLTAAAAADMLWVLARLSDGGVQAATEAAQELAARVSAGGLPAAASVDAVWAMTRLGISPDASLLEGMQRSLPSRMSALTPSAAVDLLSKLAAATAAAHSAEYGPMPVDLTFPLAPEAPTLVVEVSKLLSADAGVAAGLSEAELAALLDAAATLGLPLAAAQVEAARTRLAGAADEGKLRGEALAIGVVAARRLLGVEEAVGSAGLEAAAVEAAAGSEAEALARAQAAARKGAELDVLCGTVAVGALDGSLGGVLEITQCAAALFDMGARPNVEWLTAIFEGITADIDGSAADGGVKRKPLSVRSLILALYEMSGRYNLEPYGLLGVAACKGVAEELERRIAAAEGRDKDLARLVVQYARQDDEDEQAVRQAGGGVVPEVVMPGDVVPEGVELKELELEPAVVFGEDAPEWMTKPLELSDIRTLLQALANAQEPAPQVLWDLVESIVAKGLSRPATSSASPSTSVSASASAAAEAASASTSQPQQQNKVGSRRDRKAKGKAHAAPAQAQAQAAEAEAAPADGPSQARAAVQPPMVVTDEDLDLLLDLYDQHRQAPSEDFMQAVQAHVMSRMKVTEPSLLARVASTVLRMCHPSPAFTRAVLDRTQDLLPRIDTRTALPLLFLTGNMIMGSHQASRPGVEPPPEGVPAPVQLTTKEYKRVLDLAQGLLECTRGEYLATTCQDNPEASFQVLELILTSFLNCGLDLPHADNPERRAAWCIAMQAISLPILDQLDLLLPAALLSRMATAGVEPQPQWLSEFYKLLEKAAPTLGPMHLAEVTVPVATLFQPQLAPTLPAKLAAVFEDRMREFADGHPLAVARMVVALGGMGHVLRTEVLQAAEHAIAVPLEAAPRVYNDTIAEVVAAAQGGREPQLGPAAASATEMLQEEFLLRVCKGTVMHSYRPGQRLTSAVLEAALLLHSNTCADQNDAERQVLAWSSLSGLTEFLASVRDWGVTPAPEWVAAAAKASLRLVLPSRMDVFLAADKQLLAMSDAIVLFDLLGQPLAERELRIYEGTLKPLLEAYDKRDVPYDPHNAERVIRTLEFALSGSSFRDMTGDVDTESVYEKITGRPGPRAGAGAGAATAPGARRDGGDGGEVAEAEYRDLGGQDQALVAEVVADLAAAMEAERAAEAAAAAGGGKPAAASTSAAAAPTAAADGADGAEGVDVPSTRFRRRKGPSAAQKAFGFARPEAGSGPGKDSIAQLLTLLGPSSRPPPPRGGERQANPSVSAAAAGPSEDLAAAASASFAAASAFASAGGRSRGLDPDDPTTWRVLDSELEGQAPPGPGAGPDEPSGPLPVVEPQVLEP</sequence>
<dbReference type="Proteomes" id="UP000612055">
    <property type="component" value="Unassembled WGS sequence"/>
</dbReference>
<feature type="region of interest" description="Disordered" evidence="2">
    <location>
        <begin position="2823"/>
        <end position="2906"/>
    </location>
</feature>
<dbReference type="EMBL" id="JAEHOE010000108">
    <property type="protein sequence ID" value="KAG2486724.1"/>
    <property type="molecule type" value="Genomic_DNA"/>
</dbReference>
<feature type="region of interest" description="Disordered" evidence="2">
    <location>
        <begin position="1331"/>
        <end position="1370"/>
    </location>
</feature>
<reference evidence="3" key="1">
    <citation type="journal article" date="2020" name="bioRxiv">
        <title>Comparative genomics of Chlamydomonas.</title>
        <authorList>
            <person name="Craig R.J."/>
            <person name="Hasan A.R."/>
            <person name="Ness R.W."/>
            <person name="Keightley P.D."/>
        </authorList>
    </citation>
    <scope>NUCLEOTIDE SEQUENCE</scope>
    <source>
        <strain evidence="3">CCAP 11/70</strain>
    </source>
</reference>
<keyword evidence="1" id="KW-0175">Coiled coil</keyword>
<feature type="region of interest" description="Disordered" evidence="2">
    <location>
        <begin position="2144"/>
        <end position="2203"/>
    </location>
</feature>
<feature type="coiled-coil region" evidence="1">
    <location>
        <begin position="1997"/>
        <end position="2024"/>
    </location>
</feature>
<feature type="compositionally biased region" description="Pro residues" evidence="2">
    <location>
        <begin position="213"/>
        <end position="234"/>
    </location>
</feature>
<protein>
    <submittedName>
        <fullName evidence="3">Uncharacterized protein</fullName>
    </submittedName>
</protein>
<dbReference type="OrthoDB" id="549652at2759"/>
<feature type="compositionally biased region" description="Pro residues" evidence="2">
    <location>
        <begin position="302"/>
        <end position="312"/>
    </location>
</feature>
<feature type="compositionally biased region" description="Low complexity" evidence="2">
    <location>
        <begin position="235"/>
        <end position="245"/>
    </location>
</feature>
<feature type="compositionally biased region" description="Low complexity" evidence="2">
    <location>
        <begin position="437"/>
        <end position="449"/>
    </location>
</feature>
<feature type="region of interest" description="Disordered" evidence="2">
    <location>
        <begin position="2923"/>
        <end position="2976"/>
    </location>
</feature>
<evidence type="ECO:0000256" key="2">
    <source>
        <dbReference type="SAM" id="MobiDB-lite"/>
    </source>
</evidence>
<feature type="compositionally biased region" description="Pro residues" evidence="2">
    <location>
        <begin position="246"/>
        <end position="259"/>
    </location>
</feature>
<feature type="region of interest" description="Disordered" evidence="2">
    <location>
        <begin position="370"/>
        <end position="449"/>
    </location>
</feature>
<feature type="compositionally biased region" description="Low complexity" evidence="2">
    <location>
        <begin position="2738"/>
        <end position="2755"/>
    </location>
</feature>
<feature type="compositionally biased region" description="Low complexity" evidence="2">
    <location>
        <begin position="2173"/>
        <end position="2190"/>
    </location>
</feature>
<evidence type="ECO:0000313" key="4">
    <source>
        <dbReference type="Proteomes" id="UP000612055"/>
    </source>
</evidence>
<feature type="region of interest" description="Disordered" evidence="2">
    <location>
        <begin position="661"/>
        <end position="686"/>
    </location>
</feature>
<feature type="compositionally biased region" description="Low complexity" evidence="2">
    <location>
        <begin position="661"/>
        <end position="671"/>
    </location>
</feature>
<feature type="region of interest" description="Disordered" evidence="2">
    <location>
        <begin position="2736"/>
        <end position="2765"/>
    </location>
</feature>
<proteinExistence type="predicted"/>
<feature type="compositionally biased region" description="Low complexity" evidence="2">
    <location>
        <begin position="370"/>
        <end position="390"/>
    </location>
</feature>
<gene>
    <name evidence="3" type="ORF">HYH03_014651</name>
</gene>
<feature type="compositionally biased region" description="Low complexity" evidence="2">
    <location>
        <begin position="2823"/>
        <end position="2836"/>
    </location>
</feature>
<feature type="compositionally biased region" description="Gly residues" evidence="2">
    <location>
        <begin position="426"/>
        <end position="436"/>
    </location>
</feature>
<feature type="region of interest" description="Disordered" evidence="2">
    <location>
        <begin position="292"/>
        <end position="316"/>
    </location>
</feature>
<name>A0A835XVS3_9CHLO</name>
<feature type="compositionally biased region" description="Low complexity" evidence="2">
    <location>
        <begin position="2958"/>
        <end position="2976"/>
    </location>
</feature>
<feature type="compositionally biased region" description="Pro residues" evidence="2">
    <location>
        <begin position="48"/>
        <end position="66"/>
    </location>
</feature>
<evidence type="ECO:0000256" key="1">
    <source>
        <dbReference type="SAM" id="Coils"/>
    </source>
</evidence>
<feature type="compositionally biased region" description="Low complexity" evidence="2">
    <location>
        <begin position="1355"/>
        <end position="1366"/>
    </location>
</feature>
<keyword evidence="4" id="KW-1185">Reference proteome</keyword>
<feature type="region of interest" description="Disordered" evidence="2">
    <location>
        <begin position="209"/>
        <end position="267"/>
    </location>
</feature>
<evidence type="ECO:0000313" key="3">
    <source>
        <dbReference type="EMBL" id="KAG2486724.1"/>
    </source>
</evidence>
<comment type="caution">
    <text evidence="3">The sequence shown here is derived from an EMBL/GenBank/DDBJ whole genome shotgun (WGS) entry which is preliminary data.</text>
</comment>
<organism evidence="3 4">
    <name type="scientific">Edaphochlamys debaryana</name>
    <dbReference type="NCBI Taxonomy" id="47281"/>
    <lineage>
        <taxon>Eukaryota</taxon>
        <taxon>Viridiplantae</taxon>
        <taxon>Chlorophyta</taxon>
        <taxon>core chlorophytes</taxon>
        <taxon>Chlorophyceae</taxon>
        <taxon>CS clade</taxon>
        <taxon>Chlamydomonadales</taxon>
        <taxon>Chlamydomonadales incertae sedis</taxon>
        <taxon>Edaphochlamys</taxon>
    </lineage>
</organism>